<dbReference type="SUPFAM" id="SSF55120">
    <property type="entry name" value="Pseudouridine synthase"/>
    <property type="match status" value="1"/>
</dbReference>
<feature type="domain" description="Pseudouridine synthase RsuA/RluA-like" evidence="6">
    <location>
        <begin position="97"/>
        <end position="248"/>
    </location>
</feature>
<name>A0A0D1XCM2_ANEMI</name>
<organism evidence="7 9">
    <name type="scientific">Aneurinibacillus migulanus</name>
    <name type="common">Bacillus migulanus</name>
    <dbReference type="NCBI Taxonomy" id="47500"/>
    <lineage>
        <taxon>Bacteria</taxon>
        <taxon>Bacillati</taxon>
        <taxon>Bacillota</taxon>
        <taxon>Bacilli</taxon>
        <taxon>Bacillales</taxon>
        <taxon>Paenibacillaceae</taxon>
        <taxon>Aneurinibacillus group</taxon>
        <taxon>Aneurinibacillus</taxon>
    </lineage>
</organism>
<dbReference type="PROSITE" id="PS01129">
    <property type="entry name" value="PSI_RLU"/>
    <property type="match status" value="1"/>
</dbReference>
<dbReference type="InterPro" id="IPR006225">
    <property type="entry name" value="PsdUridine_synth_RluC/D"/>
</dbReference>
<dbReference type="Proteomes" id="UP000037269">
    <property type="component" value="Unassembled WGS sequence"/>
</dbReference>
<evidence type="ECO:0000256" key="4">
    <source>
        <dbReference type="PIRSR" id="PIRSR606225-1"/>
    </source>
</evidence>
<gene>
    <name evidence="7" type="ORF">AF333_25100</name>
    <name evidence="8" type="ORF">SAMN04487909_101504</name>
</gene>
<evidence type="ECO:0000256" key="1">
    <source>
        <dbReference type="ARBA" id="ARBA00000073"/>
    </source>
</evidence>
<evidence type="ECO:0000259" key="6">
    <source>
        <dbReference type="Pfam" id="PF00849"/>
    </source>
</evidence>
<dbReference type="InterPro" id="IPR020103">
    <property type="entry name" value="PsdUridine_synth_cat_dom_sf"/>
</dbReference>
<evidence type="ECO:0000313" key="7">
    <source>
        <dbReference type="EMBL" id="KON98219.1"/>
    </source>
</evidence>
<accession>A0A0D1XCM2</accession>
<evidence type="ECO:0000313" key="10">
    <source>
        <dbReference type="Proteomes" id="UP000182836"/>
    </source>
</evidence>
<dbReference type="AlphaFoldDB" id="A0A0D1XCM2"/>
<proteinExistence type="inferred from homology"/>
<sequence length="303" mass="34559">MRKEQTGKNQVLRFTVPPDVQDAEKNVRSFLREDHGISRSLLVELKHVKGIRLNGASTYLDHSLQAGDVIELHLPEEESENIVPEPMPLQIVFEDEDILIVNKPSNLCVHPTLLHPDGTLANGVIHHWRLQGISRKFRAVNRLDKDTSGLVLIAKSQFSHQQLATVQRQNGITRYYEALVHGQVKEEGGTIDAPIMRKADSLMERVVHESGQWARTHYTVLERYNGFTHVRIKLDTGRTHQIRVHMSHIGHPLLGDDLYGGERTLISRQALHSRILSFPHPRHKEELSFTTPLPDDMSCLIRQ</sequence>
<comment type="function">
    <text evidence="5">Responsible for synthesis of pseudouridine from uracil.</text>
</comment>
<evidence type="ECO:0000256" key="2">
    <source>
        <dbReference type="ARBA" id="ARBA00010876"/>
    </source>
</evidence>
<dbReference type="EMBL" id="FNED01000001">
    <property type="protein sequence ID" value="SDI08721.1"/>
    <property type="molecule type" value="Genomic_DNA"/>
</dbReference>
<dbReference type="PANTHER" id="PTHR21600:SF35">
    <property type="entry name" value="PSEUDOURIDINE SYNTHASE"/>
    <property type="match status" value="1"/>
</dbReference>
<feature type="active site" evidence="4">
    <location>
        <position position="144"/>
    </location>
</feature>
<keyword evidence="3 5" id="KW-0413">Isomerase</keyword>
<comment type="similarity">
    <text evidence="2 5">Belongs to the pseudouridine synthase RluA family.</text>
</comment>
<dbReference type="InterPro" id="IPR006224">
    <property type="entry name" value="PsdUridine_synth_RluA-like_CS"/>
</dbReference>
<dbReference type="CDD" id="cd02869">
    <property type="entry name" value="PseudoU_synth_RluA_like"/>
    <property type="match status" value="1"/>
</dbReference>
<reference evidence="7 9" key="1">
    <citation type="submission" date="2015-07" db="EMBL/GenBank/DDBJ databases">
        <title>Fjat-14205 dsm 2895.</title>
        <authorList>
            <person name="Liu B."/>
            <person name="Wang J."/>
            <person name="Zhu Y."/>
            <person name="Liu G."/>
            <person name="Chen Q."/>
            <person name="Chen Z."/>
            <person name="Lan J."/>
            <person name="Che J."/>
            <person name="Ge C."/>
            <person name="Shi H."/>
            <person name="Pan Z."/>
            <person name="Liu X."/>
        </authorList>
    </citation>
    <scope>NUCLEOTIDE SEQUENCE [LARGE SCALE GENOMIC DNA]</scope>
    <source>
        <strain evidence="7 9">DSM 2895</strain>
    </source>
</reference>
<dbReference type="OrthoDB" id="9773999at2"/>
<dbReference type="GO" id="GO:0000455">
    <property type="term" value="P:enzyme-directed rRNA pseudouridine synthesis"/>
    <property type="evidence" value="ECO:0007669"/>
    <property type="project" value="TreeGrafter"/>
</dbReference>
<dbReference type="Pfam" id="PF00849">
    <property type="entry name" value="PseudoU_synth_2"/>
    <property type="match status" value="1"/>
</dbReference>
<dbReference type="GO" id="GO:0003723">
    <property type="term" value="F:RNA binding"/>
    <property type="evidence" value="ECO:0007669"/>
    <property type="project" value="InterPro"/>
</dbReference>
<dbReference type="EC" id="5.4.99.-" evidence="5"/>
<dbReference type="PANTHER" id="PTHR21600">
    <property type="entry name" value="MITOCHONDRIAL RNA PSEUDOURIDINE SYNTHASE"/>
    <property type="match status" value="1"/>
</dbReference>
<dbReference type="STRING" id="47500.AF333_25100"/>
<reference evidence="8 10" key="2">
    <citation type="submission" date="2016-10" db="EMBL/GenBank/DDBJ databases">
        <authorList>
            <person name="de Groot N.N."/>
        </authorList>
    </citation>
    <scope>NUCLEOTIDE SEQUENCE [LARGE SCALE GENOMIC DNA]</scope>
    <source>
        <strain evidence="8 10">DSM 2895</strain>
    </source>
</reference>
<evidence type="ECO:0000256" key="5">
    <source>
        <dbReference type="RuleBase" id="RU362028"/>
    </source>
</evidence>
<dbReference type="GeneID" id="42308403"/>
<dbReference type="InterPro" id="IPR006145">
    <property type="entry name" value="PsdUridine_synth_RsuA/RluA"/>
</dbReference>
<dbReference type="InterPro" id="IPR050188">
    <property type="entry name" value="RluA_PseudoU_synthase"/>
</dbReference>
<dbReference type="EMBL" id="LGUG01000004">
    <property type="protein sequence ID" value="KON98219.1"/>
    <property type="molecule type" value="Genomic_DNA"/>
</dbReference>
<dbReference type="FunFam" id="3.30.2350.10:FF:000005">
    <property type="entry name" value="Pseudouridine synthase"/>
    <property type="match status" value="1"/>
</dbReference>
<evidence type="ECO:0000313" key="9">
    <source>
        <dbReference type="Proteomes" id="UP000037269"/>
    </source>
</evidence>
<dbReference type="Proteomes" id="UP000182836">
    <property type="component" value="Unassembled WGS sequence"/>
</dbReference>
<dbReference type="Gene3D" id="3.30.2350.10">
    <property type="entry name" value="Pseudouridine synthase"/>
    <property type="match status" value="1"/>
</dbReference>
<dbReference type="GO" id="GO:0009982">
    <property type="term" value="F:pseudouridine synthase activity"/>
    <property type="evidence" value="ECO:0007669"/>
    <property type="project" value="InterPro"/>
</dbReference>
<comment type="catalytic activity">
    <reaction evidence="1 5">
        <text>a uridine in RNA = a pseudouridine in RNA</text>
        <dbReference type="Rhea" id="RHEA:48348"/>
        <dbReference type="Rhea" id="RHEA-COMP:12068"/>
        <dbReference type="Rhea" id="RHEA-COMP:12069"/>
        <dbReference type="ChEBI" id="CHEBI:65314"/>
        <dbReference type="ChEBI" id="CHEBI:65315"/>
    </reaction>
</comment>
<evidence type="ECO:0000256" key="3">
    <source>
        <dbReference type="ARBA" id="ARBA00023235"/>
    </source>
</evidence>
<protein>
    <recommendedName>
        <fullName evidence="5">Pseudouridine synthase</fullName>
        <ecNumber evidence="5">5.4.99.-</ecNumber>
    </recommendedName>
</protein>
<keyword evidence="9" id="KW-1185">Reference proteome</keyword>
<dbReference type="NCBIfam" id="TIGR00005">
    <property type="entry name" value="rluA_subfam"/>
    <property type="match status" value="1"/>
</dbReference>
<dbReference type="GO" id="GO:0140098">
    <property type="term" value="F:catalytic activity, acting on RNA"/>
    <property type="evidence" value="ECO:0007669"/>
    <property type="project" value="UniProtKB-ARBA"/>
</dbReference>
<dbReference type="PATRIC" id="fig|47500.8.peg.3584"/>
<evidence type="ECO:0000313" key="8">
    <source>
        <dbReference type="EMBL" id="SDI08721.1"/>
    </source>
</evidence>
<dbReference type="RefSeq" id="WP_043068146.1">
    <property type="nucleotide sequence ID" value="NZ_BJOA01000005.1"/>
</dbReference>